<gene>
    <name evidence="1" type="ORF">F4V45_02700</name>
</gene>
<accession>A0A5M9QQ33</accession>
<dbReference type="PANTHER" id="PTHR39662">
    <property type="entry name" value="DUF354 DOMAIN-CONTAINING PROTEIN-RELATED"/>
    <property type="match status" value="1"/>
</dbReference>
<proteinExistence type="predicted"/>
<comment type="caution">
    <text evidence="1">The sequence shown here is derived from an EMBL/GenBank/DDBJ whole genome shotgun (WGS) entry which is preliminary data.</text>
</comment>
<organism evidence="1 2">
    <name type="scientific">Helicobacter canis</name>
    <dbReference type="NCBI Taxonomy" id="29419"/>
    <lineage>
        <taxon>Bacteria</taxon>
        <taxon>Pseudomonadati</taxon>
        <taxon>Campylobacterota</taxon>
        <taxon>Epsilonproteobacteria</taxon>
        <taxon>Campylobacterales</taxon>
        <taxon>Helicobacteraceae</taxon>
        <taxon>Helicobacter</taxon>
    </lineage>
</organism>
<dbReference type="AlphaFoldDB" id="A0A5M9QQ33"/>
<dbReference type="PIRSF" id="PIRSF005357">
    <property type="entry name" value="UCP005357"/>
    <property type="match status" value="1"/>
</dbReference>
<dbReference type="InterPro" id="IPR007152">
    <property type="entry name" value="DUF354"/>
</dbReference>
<dbReference type="Pfam" id="PF04007">
    <property type="entry name" value="DUF354"/>
    <property type="match status" value="1"/>
</dbReference>
<evidence type="ECO:0000313" key="2">
    <source>
        <dbReference type="Proteomes" id="UP000323707"/>
    </source>
</evidence>
<protein>
    <submittedName>
        <fullName evidence="1">DUF354 domain-containing protein</fullName>
    </submittedName>
</protein>
<sequence>MLWLDITDPKYALFFSALFPRLLELDSILITTRESPNYTECAQILSKVESSCAKARLQVCSVGGYGGADKLGKYRARVQREQEFLSLFSKIGELPRVFMSGASVEGAQCAFGLGIPIVHFADTPIAGHAYDPKDITALARLSLPLSSVLFHPFVIPSSVFSGFGLESSNVYSYDFIDIALWLDSSSLLSSSNLPSFITQSALPNGVPLIIAREEEYKAHYVKAQYRLWYESVHTLAKESVRLLIIPRYGKAQLEAEFGAYSNVQIAQEIIAPHDLYAHASLLLGGGGTMNLEACFLGIPTISTRSLLLYHDCYLLEHKLMCHAKSVEEVMSAFYAYRDSGFVRKDSKALFIKPNAPESTLKDALESSLHSIVQTIATRFY</sequence>
<dbReference type="RefSeq" id="WP_150336950.1">
    <property type="nucleotide sequence ID" value="NZ_JAERIX010000049.1"/>
</dbReference>
<dbReference type="Proteomes" id="UP000323707">
    <property type="component" value="Unassembled WGS sequence"/>
</dbReference>
<reference evidence="1 2" key="1">
    <citation type="submission" date="2019-09" db="EMBL/GenBank/DDBJ databases">
        <title>Draft genome sequence of various Type strains from the CCUG.</title>
        <authorList>
            <person name="Pineiro-Iglesias B."/>
            <person name="Tunovic T."/>
            <person name="Unosson C."/>
            <person name="Inganas E."/>
            <person name="Ohlen M."/>
            <person name="Cardew S."/>
            <person name="Jensie-Markopoulos S."/>
            <person name="Salva-Serra F."/>
            <person name="Jaen-Luchoro D."/>
            <person name="Karlsson R."/>
            <person name="Svensson-Stadler L."/>
            <person name="Chun J."/>
            <person name="Moore E."/>
        </authorList>
    </citation>
    <scope>NUCLEOTIDE SEQUENCE [LARGE SCALE GENOMIC DNA]</scope>
    <source>
        <strain evidence="1 2">CCUG 32756T</strain>
    </source>
</reference>
<dbReference type="PANTHER" id="PTHR39662:SF1">
    <property type="entry name" value="DUF354 DOMAIN-CONTAINING PROTEIN"/>
    <property type="match status" value="1"/>
</dbReference>
<name>A0A5M9QQ33_9HELI</name>
<dbReference type="SUPFAM" id="SSF53756">
    <property type="entry name" value="UDP-Glycosyltransferase/glycogen phosphorylase"/>
    <property type="match status" value="1"/>
</dbReference>
<evidence type="ECO:0000313" key="1">
    <source>
        <dbReference type="EMBL" id="KAA8710440.1"/>
    </source>
</evidence>
<dbReference type="EMBL" id="VXKE01000007">
    <property type="protein sequence ID" value="KAA8710440.1"/>
    <property type="molecule type" value="Genomic_DNA"/>
</dbReference>